<dbReference type="InterPro" id="IPR002156">
    <property type="entry name" value="RNaseH_domain"/>
</dbReference>
<reference evidence="2" key="1">
    <citation type="submission" date="2023-07" db="EMBL/GenBank/DDBJ databases">
        <title>A chromosome-level genome assembly of Lolium multiflorum.</title>
        <authorList>
            <person name="Chen Y."/>
            <person name="Copetti D."/>
            <person name="Kolliker R."/>
            <person name="Studer B."/>
        </authorList>
    </citation>
    <scope>NUCLEOTIDE SEQUENCE</scope>
    <source>
        <strain evidence="2">02402/16</strain>
        <tissue evidence="2">Leaf</tissue>
    </source>
</reference>
<feature type="domain" description="RNase H type-1" evidence="1">
    <location>
        <begin position="92"/>
        <end position="188"/>
    </location>
</feature>
<dbReference type="InterPro" id="IPR044730">
    <property type="entry name" value="RNase_H-like_dom_plant"/>
</dbReference>
<dbReference type="Gene3D" id="3.30.420.10">
    <property type="entry name" value="Ribonuclease H-like superfamily/Ribonuclease H"/>
    <property type="match status" value="1"/>
</dbReference>
<proteinExistence type="predicted"/>
<evidence type="ECO:0000313" key="3">
    <source>
        <dbReference type="Proteomes" id="UP001231189"/>
    </source>
</evidence>
<name>A0AAD8SGH0_LOLMU</name>
<dbReference type="EMBL" id="JAUUTY010000004">
    <property type="protein sequence ID" value="KAK1651726.1"/>
    <property type="molecule type" value="Genomic_DNA"/>
</dbReference>
<dbReference type="CDD" id="cd06222">
    <property type="entry name" value="RNase_H_like"/>
    <property type="match status" value="1"/>
</dbReference>
<accession>A0AAD8SGH0</accession>
<dbReference type="InterPro" id="IPR053151">
    <property type="entry name" value="RNase_H-like"/>
</dbReference>
<dbReference type="GO" id="GO:0004523">
    <property type="term" value="F:RNA-DNA hybrid ribonuclease activity"/>
    <property type="evidence" value="ECO:0007669"/>
    <property type="project" value="InterPro"/>
</dbReference>
<dbReference type="InterPro" id="IPR036397">
    <property type="entry name" value="RNaseH_sf"/>
</dbReference>
<evidence type="ECO:0000259" key="1">
    <source>
        <dbReference type="Pfam" id="PF13456"/>
    </source>
</evidence>
<dbReference type="GO" id="GO:0003676">
    <property type="term" value="F:nucleic acid binding"/>
    <property type="evidence" value="ECO:0007669"/>
    <property type="project" value="InterPro"/>
</dbReference>
<dbReference type="PANTHER" id="PTHR47723:SF19">
    <property type="entry name" value="POLYNUCLEOTIDYL TRANSFERASE, RIBONUCLEASE H-LIKE SUPERFAMILY PROTEIN"/>
    <property type="match status" value="1"/>
</dbReference>
<comment type="caution">
    <text evidence="2">The sequence shown here is derived from an EMBL/GenBank/DDBJ whole genome shotgun (WGS) entry which is preliminary data.</text>
</comment>
<dbReference type="SUPFAM" id="SSF53098">
    <property type="entry name" value="Ribonuclease H-like"/>
    <property type="match status" value="1"/>
</dbReference>
<sequence length="230" mass="25356">MGLVVAVLRCPAAHGYAAAPSPPDQNRTCPGLKLSNWIDARENKAIEGPEAVGRRAVALVEEWQEVHAPSGHKLSPPKERWRPPMAGWVKVNTDGAVVKSADIGGGGVVVRDHDGRFLAGSSHFFPSLSGPEEAELRACERGMELIKRLKLKNVVLELDCAAVVAKLNSVEVDRSSRDLLIEKLKRALREVDGHVVGIRCIENKKISYRENAIHAKMQSRRRKQRGDERD</sequence>
<dbReference type="AlphaFoldDB" id="A0AAD8SGH0"/>
<protein>
    <recommendedName>
        <fullName evidence="1">RNase H type-1 domain-containing protein</fullName>
    </recommendedName>
</protein>
<dbReference type="Proteomes" id="UP001231189">
    <property type="component" value="Unassembled WGS sequence"/>
</dbReference>
<keyword evidence="3" id="KW-1185">Reference proteome</keyword>
<evidence type="ECO:0000313" key="2">
    <source>
        <dbReference type="EMBL" id="KAK1651726.1"/>
    </source>
</evidence>
<organism evidence="2 3">
    <name type="scientific">Lolium multiflorum</name>
    <name type="common">Italian ryegrass</name>
    <name type="synonym">Lolium perenne subsp. multiflorum</name>
    <dbReference type="NCBI Taxonomy" id="4521"/>
    <lineage>
        <taxon>Eukaryota</taxon>
        <taxon>Viridiplantae</taxon>
        <taxon>Streptophyta</taxon>
        <taxon>Embryophyta</taxon>
        <taxon>Tracheophyta</taxon>
        <taxon>Spermatophyta</taxon>
        <taxon>Magnoliopsida</taxon>
        <taxon>Liliopsida</taxon>
        <taxon>Poales</taxon>
        <taxon>Poaceae</taxon>
        <taxon>BOP clade</taxon>
        <taxon>Pooideae</taxon>
        <taxon>Poodae</taxon>
        <taxon>Poeae</taxon>
        <taxon>Poeae Chloroplast Group 2 (Poeae type)</taxon>
        <taxon>Loliodinae</taxon>
        <taxon>Loliinae</taxon>
        <taxon>Lolium</taxon>
    </lineage>
</organism>
<dbReference type="InterPro" id="IPR012337">
    <property type="entry name" value="RNaseH-like_sf"/>
</dbReference>
<gene>
    <name evidence="2" type="ORF">QYE76_069531</name>
</gene>
<dbReference type="PANTHER" id="PTHR47723">
    <property type="entry name" value="OS05G0353850 PROTEIN"/>
    <property type="match status" value="1"/>
</dbReference>
<dbReference type="Pfam" id="PF13456">
    <property type="entry name" value="RVT_3"/>
    <property type="match status" value="1"/>
</dbReference>